<dbReference type="Proteomes" id="UP000290849">
    <property type="component" value="Unassembled WGS sequence"/>
</dbReference>
<dbReference type="InterPro" id="IPR010305">
    <property type="entry name" value="YgdI/YgdR-like"/>
</dbReference>
<evidence type="ECO:0000256" key="7">
    <source>
        <dbReference type="SAM" id="SignalP"/>
    </source>
</evidence>
<dbReference type="PANTHER" id="PTHR37011:SF1">
    <property type="entry name" value="POT FAMILY PEPTIDE TRANSPORT PROTEIN"/>
    <property type="match status" value="1"/>
</dbReference>
<evidence type="ECO:0000313" key="9">
    <source>
        <dbReference type="EMBL" id="RXN90955.1"/>
    </source>
</evidence>
<dbReference type="Pfam" id="PF06004">
    <property type="entry name" value="DUF903"/>
    <property type="match status" value="1"/>
</dbReference>
<evidence type="ECO:0000256" key="2">
    <source>
        <dbReference type="ARBA" id="ARBA00022729"/>
    </source>
</evidence>
<feature type="region of interest" description="Disordered" evidence="6">
    <location>
        <begin position="35"/>
        <end position="73"/>
    </location>
</feature>
<dbReference type="PROSITE" id="PS51257">
    <property type="entry name" value="PROKAR_LIPOPROTEIN"/>
    <property type="match status" value="1"/>
</dbReference>
<dbReference type="AlphaFoldDB" id="A0A4Q1HME2"/>
<evidence type="ECO:0000256" key="3">
    <source>
        <dbReference type="ARBA" id="ARBA00023136"/>
    </source>
</evidence>
<feature type="chain" id="PRO_5020579798" evidence="7">
    <location>
        <begin position="20"/>
        <end position="73"/>
    </location>
</feature>
<accession>A0A4Q1HME2</accession>
<comment type="caution">
    <text evidence="9">The sequence shown here is derived from an EMBL/GenBank/DDBJ whole genome shotgun (WGS) entry which is preliminary data.</text>
</comment>
<keyword evidence="2 7" id="KW-0732">Signal</keyword>
<proteinExistence type="predicted"/>
<evidence type="ECO:0000259" key="8">
    <source>
        <dbReference type="Pfam" id="PF06004"/>
    </source>
</evidence>
<protein>
    <submittedName>
        <fullName evidence="9">YgdI/YgdR family lipoprotein</fullName>
    </submittedName>
</protein>
<evidence type="ECO:0000256" key="5">
    <source>
        <dbReference type="ARBA" id="ARBA00023288"/>
    </source>
</evidence>
<dbReference type="InterPro" id="IPR047807">
    <property type="entry name" value="YgdI/YgdR-like_SH3-like"/>
</dbReference>
<dbReference type="InterPro" id="IPR010920">
    <property type="entry name" value="LSM_dom_sf"/>
</dbReference>
<keyword evidence="5 9" id="KW-0449">Lipoprotein</keyword>
<dbReference type="OrthoDB" id="195643at2"/>
<dbReference type="NCBIfam" id="NF033216">
    <property type="entry name" value="lipo_YgdI_YgdR"/>
    <property type="match status" value="1"/>
</dbReference>
<reference evidence="9 10" key="1">
    <citation type="journal article" date="2017" name="Int. J. Syst. Evol. Microbiol.">
        <title>Achromobacter aloeverae sp. nov., isolated from the root of Aloe vera (L.) Burm.f.</title>
        <authorList>
            <person name="Kuncharoen N."/>
            <person name="Muramatsu Y."/>
            <person name="Shibata C."/>
            <person name="Kamakura Y."/>
            <person name="Nakagawa Y."/>
            <person name="Tanasupawat S."/>
        </authorList>
    </citation>
    <scope>NUCLEOTIDE SEQUENCE [LARGE SCALE GENOMIC DNA]</scope>
    <source>
        <strain evidence="9 10">AVA-1</strain>
    </source>
</reference>
<keyword evidence="3" id="KW-0472">Membrane</keyword>
<keyword evidence="1" id="KW-1003">Cell membrane</keyword>
<evidence type="ECO:0000256" key="4">
    <source>
        <dbReference type="ARBA" id="ARBA00023139"/>
    </source>
</evidence>
<dbReference type="RefSeq" id="WP_129149512.1">
    <property type="nucleotide sequence ID" value="NZ_JBHSDO010000013.1"/>
</dbReference>
<dbReference type="SUPFAM" id="SSF50182">
    <property type="entry name" value="Sm-like ribonucleoproteins"/>
    <property type="match status" value="1"/>
</dbReference>
<dbReference type="EMBL" id="PYAL01000002">
    <property type="protein sequence ID" value="RXN90955.1"/>
    <property type="molecule type" value="Genomic_DNA"/>
</dbReference>
<sequence length="73" mass="7999">MTRKLLALALATTALGGLAACSHPNVVQTKDGQQIVTPDEPEYNKKSGTYQYEDNGKKVQINKDDVHSIQEVK</sequence>
<name>A0A4Q1HME2_9BURK</name>
<dbReference type="Gene3D" id="2.30.30.100">
    <property type="match status" value="1"/>
</dbReference>
<feature type="compositionally biased region" description="Basic and acidic residues" evidence="6">
    <location>
        <begin position="54"/>
        <end position="73"/>
    </location>
</feature>
<evidence type="ECO:0000256" key="6">
    <source>
        <dbReference type="SAM" id="MobiDB-lite"/>
    </source>
</evidence>
<organism evidence="9 10">
    <name type="scientific">Achromobacter aloeverae</name>
    <dbReference type="NCBI Taxonomy" id="1750518"/>
    <lineage>
        <taxon>Bacteria</taxon>
        <taxon>Pseudomonadati</taxon>
        <taxon>Pseudomonadota</taxon>
        <taxon>Betaproteobacteria</taxon>
        <taxon>Burkholderiales</taxon>
        <taxon>Alcaligenaceae</taxon>
        <taxon>Achromobacter</taxon>
    </lineage>
</organism>
<dbReference type="PANTHER" id="PTHR37011">
    <property type="entry name" value="POT FAMILY PEPTIDE TRANSPORT PROTEIN-RELATED"/>
    <property type="match status" value="1"/>
</dbReference>
<feature type="domain" description="Lipoprotein YgdI/YgdR-like SH3-like" evidence="8">
    <location>
        <begin position="26"/>
        <end position="71"/>
    </location>
</feature>
<keyword evidence="10" id="KW-1185">Reference proteome</keyword>
<keyword evidence="4" id="KW-0564">Palmitate</keyword>
<evidence type="ECO:0000256" key="1">
    <source>
        <dbReference type="ARBA" id="ARBA00022475"/>
    </source>
</evidence>
<gene>
    <name evidence="9" type="ORF">C7R54_07035</name>
</gene>
<feature type="signal peptide" evidence="7">
    <location>
        <begin position="1"/>
        <end position="19"/>
    </location>
</feature>
<evidence type="ECO:0000313" key="10">
    <source>
        <dbReference type="Proteomes" id="UP000290849"/>
    </source>
</evidence>